<keyword evidence="6" id="KW-1185">Reference proteome</keyword>
<keyword evidence="2" id="KW-0238">DNA-binding</keyword>
<dbReference type="EMBL" id="CADILH010000001">
    <property type="protein sequence ID" value="CAB3929886.1"/>
    <property type="molecule type" value="Genomic_DNA"/>
</dbReference>
<feature type="domain" description="HTH araC/xylS-type" evidence="4">
    <location>
        <begin position="197"/>
        <end position="294"/>
    </location>
</feature>
<dbReference type="InterPro" id="IPR037923">
    <property type="entry name" value="HTH-like"/>
</dbReference>
<dbReference type="SUPFAM" id="SSF51215">
    <property type="entry name" value="Regulatory protein AraC"/>
    <property type="match status" value="1"/>
</dbReference>
<dbReference type="SMART" id="SM00342">
    <property type="entry name" value="HTH_ARAC"/>
    <property type="match status" value="1"/>
</dbReference>
<organism evidence="5 6">
    <name type="scientific">Achromobacter insolitus</name>
    <dbReference type="NCBI Taxonomy" id="217204"/>
    <lineage>
        <taxon>Bacteria</taxon>
        <taxon>Pseudomonadati</taxon>
        <taxon>Pseudomonadota</taxon>
        <taxon>Betaproteobacteria</taxon>
        <taxon>Burkholderiales</taxon>
        <taxon>Alcaligenaceae</taxon>
        <taxon>Achromobacter</taxon>
    </lineage>
</organism>
<dbReference type="InterPro" id="IPR050204">
    <property type="entry name" value="AraC_XylS_family_regulators"/>
</dbReference>
<evidence type="ECO:0000313" key="6">
    <source>
        <dbReference type="Proteomes" id="UP000494183"/>
    </source>
</evidence>
<dbReference type="GO" id="GO:0003700">
    <property type="term" value="F:DNA-binding transcription factor activity"/>
    <property type="evidence" value="ECO:0007669"/>
    <property type="project" value="InterPro"/>
</dbReference>
<dbReference type="Pfam" id="PF12833">
    <property type="entry name" value="HTH_18"/>
    <property type="match status" value="1"/>
</dbReference>
<proteinExistence type="predicted"/>
<evidence type="ECO:0000313" key="5">
    <source>
        <dbReference type="EMBL" id="CAB3929886.1"/>
    </source>
</evidence>
<evidence type="ECO:0000256" key="1">
    <source>
        <dbReference type="ARBA" id="ARBA00023015"/>
    </source>
</evidence>
<gene>
    <name evidence="5" type="primary">rhaS_1</name>
    <name evidence="5" type="ORF">LMG6000_00939</name>
</gene>
<evidence type="ECO:0000256" key="2">
    <source>
        <dbReference type="ARBA" id="ARBA00023125"/>
    </source>
</evidence>
<sequence length="297" mass="32654">MPACLNPGMPPIAPASSDLAAPALPGVPAAFEHPGDRAEFRQAAHLPGVELYRAHIIRYAFEPHTHEAYGLGAIEAGVERFRYRGADHLAPSGSVVLMNPDELHTGRAETEGGWRYRMVYLDPDVVARVTGDSGWWFDTAVGHDAAGAQRVTALLDTLWQAREPLAFDSALYALLGEFRRHARMARAAPNEGAPRFASVIDYLRAHLSRRLTLDELAAVAGLSPFHFLRSFQARYHATPQQMLMALRLFEAKRRLAAGESPAQVALAAGLTDQAHLTRAFSRRYGVTPARYQKQVRA</sequence>
<dbReference type="PANTHER" id="PTHR46796:SF2">
    <property type="entry name" value="TRANSCRIPTIONAL REGULATORY PROTEIN"/>
    <property type="match status" value="1"/>
</dbReference>
<name>A0A6S7F3P6_9BURK</name>
<dbReference type="Gene3D" id="1.10.10.60">
    <property type="entry name" value="Homeodomain-like"/>
    <property type="match status" value="1"/>
</dbReference>
<dbReference type="InterPro" id="IPR018060">
    <property type="entry name" value="HTH_AraC"/>
</dbReference>
<keyword evidence="3" id="KW-0804">Transcription</keyword>
<reference evidence="5 6" key="1">
    <citation type="submission" date="2020-04" db="EMBL/GenBank/DDBJ databases">
        <authorList>
            <person name="De Canck E."/>
        </authorList>
    </citation>
    <scope>NUCLEOTIDE SEQUENCE [LARGE SCALE GENOMIC DNA]</scope>
    <source>
        <strain evidence="5 6">LMG 6000</strain>
    </source>
</reference>
<keyword evidence="1" id="KW-0805">Transcription regulation</keyword>
<dbReference type="SUPFAM" id="SSF46689">
    <property type="entry name" value="Homeodomain-like"/>
    <property type="match status" value="2"/>
</dbReference>
<dbReference type="InterPro" id="IPR009057">
    <property type="entry name" value="Homeodomain-like_sf"/>
</dbReference>
<dbReference type="InterPro" id="IPR003313">
    <property type="entry name" value="AraC-bd"/>
</dbReference>
<dbReference type="GO" id="GO:0043565">
    <property type="term" value="F:sequence-specific DNA binding"/>
    <property type="evidence" value="ECO:0007669"/>
    <property type="project" value="InterPro"/>
</dbReference>
<evidence type="ECO:0000259" key="4">
    <source>
        <dbReference type="PROSITE" id="PS01124"/>
    </source>
</evidence>
<dbReference type="AlphaFoldDB" id="A0A6S7F3P6"/>
<dbReference type="PANTHER" id="PTHR46796">
    <property type="entry name" value="HTH-TYPE TRANSCRIPTIONAL ACTIVATOR RHAS-RELATED"/>
    <property type="match status" value="1"/>
</dbReference>
<dbReference type="PROSITE" id="PS01124">
    <property type="entry name" value="HTH_ARAC_FAMILY_2"/>
    <property type="match status" value="1"/>
</dbReference>
<accession>A0A6S7F3P6</accession>
<dbReference type="Pfam" id="PF02311">
    <property type="entry name" value="AraC_binding"/>
    <property type="match status" value="1"/>
</dbReference>
<protein>
    <submittedName>
        <fullName evidence="5">HTH-type transcriptional activator RhaS</fullName>
    </submittedName>
</protein>
<evidence type="ECO:0000256" key="3">
    <source>
        <dbReference type="ARBA" id="ARBA00023163"/>
    </source>
</evidence>
<dbReference type="Proteomes" id="UP000494183">
    <property type="component" value="Unassembled WGS sequence"/>
</dbReference>